<organism evidence="6 7">
    <name type="scientific">Endobacterium cereale</name>
    <dbReference type="NCBI Taxonomy" id="2663029"/>
    <lineage>
        <taxon>Bacteria</taxon>
        <taxon>Pseudomonadati</taxon>
        <taxon>Pseudomonadota</taxon>
        <taxon>Alphaproteobacteria</taxon>
        <taxon>Hyphomicrobiales</taxon>
        <taxon>Rhizobiaceae</taxon>
        <taxon>Endobacterium</taxon>
    </lineage>
</organism>
<dbReference type="InterPro" id="IPR000847">
    <property type="entry name" value="LysR_HTH_N"/>
</dbReference>
<dbReference type="Proteomes" id="UP000435138">
    <property type="component" value="Unassembled WGS sequence"/>
</dbReference>
<dbReference type="Gene3D" id="1.10.10.10">
    <property type="entry name" value="Winged helix-like DNA-binding domain superfamily/Winged helix DNA-binding domain"/>
    <property type="match status" value="1"/>
</dbReference>
<dbReference type="EMBL" id="WIXI01000022">
    <property type="protein sequence ID" value="MQY44765.1"/>
    <property type="molecule type" value="Genomic_DNA"/>
</dbReference>
<dbReference type="InterPro" id="IPR036390">
    <property type="entry name" value="WH_DNA-bd_sf"/>
</dbReference>
<dbReference type="GO" id="GO:0003700">
    <property type="term" value="F:DNA-binding transcription factor activity"/>
    <property type="evidence" value="ECO:0007669"/>
    <property type="project" value="InterPro"/>
</dbReference>
<dbReference type="PANTHER" id="PTHR30346:SF30">
    <property type="entry name" value="SMALL NEUTRAL PROTEASE REGULATORY PROTEIN"/>
    <property type="match status" value="1"/>
</dbReference>
<dbReference type="InterPro" id="IPR037410">
    <property type="entry name" value="BudR_PBP2"/>
</dbReference>
<dbReference type="Gene3D" id="3.40.190.10">
    <property type="entry name" value="Periplasmic binding protein-like II"/>
    <property type="match status" value="2"/>
</dbReference>
<dbReference type="PRINTS" id="PR00039">
    <property type="entry name" value="HTHLYSR"/>
</dbReference>
<dbReference type="RefSeq" id="WP_153352303.1">
    <property type="nucleotide sequence ID" value="NZ_JAYKOO010000003.1"/>
</dbReference>
<dbReference type="InterPro" id="IPR036388">
    <property type="entry name" value="WH-like_DNA-bd_sf"/>
</dbReference>
<keyword evidence="2" id="KW-0805">Transcription regulation</keyword>
<dbReference type="PROSITE" id="PS50931">
    <property type="entry name" value="HTH_LYSR"/>
    <property type="match status" value="1"/>
</dbReference>
<evidence type="ECO:0000259" key="5">
    <source>
        <dbReference type="PROSITE" id="PS50931"/>
    </source>
</evidence>
<proteinExistence type="inferred from homology"/>
<dbReference type="SUPFAM" id="SSF53850">
    <property type="entry name" value="Periplasmic binding protein-like II"/>
    <property type="match status" value="1"/>
</dbReference>
<dbReference type="GO" id="GO:0032993">
    <property type="term" value="C:protein-DNA complex"/>
    <property type="evidence" value="ECO:0007669"/>
    <property type="project" value="TreeGrafter"/>
</dbReference>
<keyword evidence="4" id="KW-0804">Transcription</keyword>
<evidence type="ECO:0000256" key="4">
    <source>
        <dbReference type="ARBA" id="ARBA00023163"/>
    </source>
</evidence>
<dbReference type="CDD" id="cd08451">
    <property type="entry name" value="PBP2_BudR"/>
    <property type="match status" value="1"/>
</dbReference>
<evidence type="ECO:0000256" key="2">
    <source>
        <dbReference type="ARBA" id="ARBA00023015"/>
    </source>
</evidence>
<evidence type="ECO:0000256" key="1">
    <source>
        <dbReference type="ARBA" id="ARBA00009437"/>
    </source>
</evidence>
<dbReference type="AlphaFoldDB" id="A0A6A8A1H7"/>
<protein>
    <submittedName>
        <fullName evidence="6">LysR family transcriptional regulator</fullName>
    </submittedName>
</protein>
<gene>
    <name evidence="6" type="ORF">GAO09_01585</name>
</gene>
<comment type="caution">
    <text evidence="6">The sequence shown here is derived from an EMBL/GenBank/DDBJ whole genome shotgun (WGS) entry which is preliminary data.</text>
</comment>
<dbReference type="Pfam" id="PF00126">
    <property type="entry name" value="HTH_1"/>
    <property type="match status" value="1"/>
</dbReference>
<evidence type="ECO:0000313" key="6">
    <source>
        <dbReference type="EMBL" id="MQY44765.1"/>
    </source>
</evidence>
<dbReference type="FunFam" id="1.10.10.10:FF:000001">
    <property type="entry name" value="LysR family transcriptional regulator"/>
    <property type="match status" value="1"/>
</dbReference>
<comment type="similarity">
    <text evidence="1">Belongs to the LysR transcriptional regulatory family.</text>
</comment>
<accession>A0A6A8A1H7</accession>
<dbReference type="SUPFAM" id="SSF46785">
    <property type="entry name" value="Winged helix' DNA-binding domain"/>
    <property type="match status" value="1"/>
</dbReference>
<keyword evidence="7" id="KW-1185">Reference proteome</keyword>
<evidence type="ECO:0000256" key="3">
    <source>
        <dbReference type="ARBA" id="ARBA00023125"/>
    </source>
</evidence>
<name>A0A6A8A1H7_9HYPH</name>
<reference evidence="6 7" key="1">
    <citation type="submission" date="2019-11" db="EMBL/GenBank/DDBJ databases">
        <title>Genome analysis of Rhizobacterium cereale a novel genus and species isolated from maize roots in North Spain.</title>
        <authorList>
            <person name="Menendez E."/>
            <person name="Flores-Felix J.D."/>
            <person name="Ramirez-Bahena M.-H."/>
            <person name="Igual J.M."/>
            <person name="Garcia-Fraile P."/>
            <person name="Peix A."/>
            <person name="Velazquez E."/>
        </authorList>
    </citation>
    <scope>NUCLEOTIDE SEQUENCE [LARGE SCALE GENOMIC DNA]</scope>
    <source>
        <strain evidence="6 7">RZME27</strain>
    </source>
</reference>
<dbReference type="PANTHER" id="PTHR30346">
    <property type="entry name" value="TRANSCRIPTIONAL DUAL REGULATOR HCAR-RELATED"/>
    <property type="match status" value="1"/>
</dbReference>
<dbReference type="Pfam" id="PF03466">
    <property type="entry name" value="LysR_substrate"/>
    <property type="match status" value="1"/>
</dbReference>
<dbReference type="GO" id="GO:0003677">
    <property type="term" value="F:DNA binding"/>
    <property type="evidence" value="ECO:0007669"/>
    <property type="project" value="UniProtKB-KW"/>
</dbReference>
<keyword evidence="3" id="KW-0238">DNA-binding</keyword>
<evidence type="ECO:0000313" key="7">
    <source>
        <dbReference type="Proteomes" id="UP000435138"/>
    </source>
</evidence>
<dbReference type="InterPro" id="IPR005119">
    <property type="entry name" value="LysR_subst-bd"/>
</dbReference>
<sequence length="299" mass="32676">MELRHIRYFLAVAEAGNFTRAAQALGIGQPPLSQQIRDLENEIGVQLFHRVPHGAELTAAGAAFLQEAKGAIAAAERAKLAALRASRGETGRLMLGFTASAAFTPVVSGVIRRYRATWPDVDLSLTEMNSNLLLDRLMRGELDAVFIRPGLEDPKDVRLRRLPDEPMLVALPIQHRLAAHRRLPLSALAGEPFVVFPRQVGLSLYNDIVLACRAAGFELNVRQEAPQMTAVVNLVAADLGISVVPASLAQIRLEGVTYRPLEGEPLVARLALAILKNQRSPLTANLESLLPRQKTYDDH</sequence>
<feature type="domain" description="HTH lysR-type" evidence="5">
    <location>
        <begin position="1"/>
        <end position="58"/>
    </location>
</feature>